<dbReference type="GO" id="GO:0008773">
    <property type="term" value="F:[protein-PII] uridylyltransferase activity"/>
    <property type="evidence" value="ECO:0007669"/>
    <property type="project" value="UniProtKB-UniRule"/>
</dbReference>
<evidence type="ECO:0000256" key="5">
    <source>
        <dbReference type="ARBA" id="ARBA00022842"/>
    </source>
</evidence>
<dbReference type="PANTHER" id="PTHR47320">
    <property type="entry name" value="BIFUNCTIONAL URIDYLYLTRANSFERASE/URIDYLYL-REMOVING ENZYME"/>
    <property type="match status" value="1"/>
</dbReference>
<protein>
    <recommendedName>
        <fullName evidence="8">Bifunctional uridylyltransferase/uridylyl-removing enzyme</fullName>
        <shortName evidence="8">UTase/UR</shortName>
    </recommendedName>
    <alternativeName>
        <fullName evidence="8">Bifunctional [protein-PII] modification enzyme</fullName>
    </alternativeName>
    <alternativeName>
        <fullName evidence="8">Bifunctional nitrogen sensor protein</fullName>
    </alternativeName>
    <domain>
        <recommendedName>
            <fullName evidence="8">[Protein-PII] uridylyltransferase</fullName>
            <shortName evidence="8">PII uridylyltransferase</shortName>
            <shortName evidence="8">UTase</shortName>
            <ecNumber evidence="8">2.7.7.59</ecNumber>
        </recommendedName>
    </domain>
    <domain>
        <recommendedName>
            <fullName evidence="8">[Protein-PII]-UMP uridylyl-removing enzyme</fullName>
            <shortName evidence="8">UR</shortName>
            <ecNumber evidence="8">3.1.4.-</ecNumber>
        </recommendedName>
    </domain>
</protein>
<keyword evidence="3" id="KW-0677">Repeat</keyword>
<dbReference type="GO" id="GO:0006808">
    <property type="term" value="P:regulation of nitrogen utilization"/>
    <property type="evidence" value="ECO:0007669"/>
    <property type="project" value="UniProtKB-UniRule"/>
</dbReference>
<dbReference type="AlphaFoldDB" id="A0A662ZHA7"/>
<evidence type="ECO:0000313" key="11">
    <source>
        <dbReference type="EMBL" id="SFP19756.1"/>
    </source>
</evidence>
<keyword evidence="1 8" id="KW-0808">Transferase</keyword>
<dbReference type="SUPFAM" id="SSF109604">
    <property type="entry name" value="HD-domain/PDEase-like"/>
    <property type="match status" value="1"/>
</dbReference>
<evidence type="ECO:0000256" key="2">
    <source>
        <dbReference type="ARBA" id="ARBA00022695"/>
    </source>
</evidence>
<dbReference type="SMART" id="SM00471">
    <property type="entry name" value="HDc"/>
    <property type="match status" value="1"/>
</dbReference>
<dbReference type="Proteomes" id="UP000243745">
    <property type="component" value="Unassembled WGS sequence"/>
</dbReference>
<dbReference type="NCBIfam" id="TIGR01693">
    <property type="entry name" value="UTase_glnD"/>
    <property type="match status" value="1"/>
</dbReference>
<comment type="domain">
    <text evidence="8">Has four distinct domains: an N-terminal nucleotidyltransferase (NT) domain responsible for UTase activity, a central HD domain that encodes UR activity, and two C-terminal ACT domains that seem to have a role in glutamine sensing.</text>
</comment>
<dbReference type="CDD" id="cd05401">
    <property type="entry name" value="NT_GlnE_GlnD_like"/>
    <property type="match status" value="1"/>
</dbReference>
<dbReference type="InterPro" id="IPR013546">
    <property type="entry name" value="PII_UdlTrfase/GS_AdlTrfase"/>
</dbReference>
<keyword evidence="5 8" id="KW-0460">Magnesium</keyword>
<dbReference type="EMBL" id="FOXF01000008">
    <property type="protein sequence ID" value="SFP19756.1"/>
    <property type="molecule type" value="Genomic_DNA"/>
</dbReference>
<dbReference type="RefSeq" id="WP_093140969.1">
    <property type="nucleotide sequence ID" value="NZ_FOXF01000008.1"/>
</dbReference>
<dbReference type="GO" id="GO:0008081">
    <property type="term" value="F:phosphoric diester hydrolase activity"/>
    <property type="evidence" value="ECO:0007669"/>
    <property type="project" value="UniProtKB-UniRule"/>
</dbReference>
<organism evidence="11 12">
    <name type="scientific">Ruminobacter amylophilus</name>
    <dbReference type="NCBI Taxonomy" id="867"/>
    <lineage>
        <taxon>Bacteria</taxon>
        <taxon>Pseudomonadati</taxon>
        <taxon>Pseudomonadota</taxon>
        <taxon>Gammaproteobacteria</taxon>
        <taxon>Aeromonadales</taxon>
        <taxon>Succinivibrionaceae</taxon>
        <taxon>Ruminobacter</taxon>
    </lineage>
</organism>
<evidence type="ECO:0000256" key="6">
    <source>
        <dbReference type="ARBA" id="ARBA00023268"/>
    </source>
</evidence>
<dbReference type="CDD" id="cd04900">
    <property type="entry name" value="ACT_UUR-like_1"/>
    <property type="match status" value="1"/>
</dbReference>
<comment type="function">
    <text evidence="8">Modifies, by uridylylation and deuridylylation, the PII regulatory proteins (GlnB and homologs), in response to the nitrogen status of the cell that GlnD senses through the glutamine level. Under low glutamine levels, catalyzes the conversion of the PII proteins and UTP to PII-UMP and PPi, while under higher glutamine levels, GlnD hydrolyzes PII-UMP to PII and UMP (deuridylylation). Thus, controls uridylylation state and activity of the PII proteins, and plays an important role in the regulation of nitrogen metabolism.</text>
</comment>
<dbReference type="Gene3D" id="1.10.3210.10">
    <property type="entry name" value="Hypothetical protein af1432"/>
    <property type="match status" value="1"/>
</dbReference>
<dbReference type="InterPro" id="IPR002934">
    <property type="entry name" value="Polymerase_NTP_transf_dom"/>
</dbReference>
<dbReference type="Pfam" id="PF08335">
    <property type="entry name" value="GlnD_UR_UTase"/>
    <property type="match status" value="1"/>
</dbReference>
<keyword evidence="12" id="KW-1185">Reference proteome</keyword>
<dbReference type="PROSITE" id="PS51831">
    <property type="entry name" value="HD"/>
    <property type="match status" value="1"/>
</dbReference>
<dbReference type="Pfam" id="PF01966">
    <property type="entry name" value="HD"/>
    <property type="match status" value="1"/>
</dbReference>
<dbReference type="InterPro" id="IPR043519">
    <property type="entry name" value="NT_sf"/>
</dbReference>
<comment type="activity regulation">
    <text evidence="8">Uridylyltransferase (UTase) activity is inhibited by glutamine, while glutamine activates uridylyl-removing (UR) activity.</text>
</comment>
<evidence type="ECO:0000259" key="9">
    <source>
        <dbReference type="PROSITE" id="PS51671"/>
    </source>
</evidence>
<evidence type="ECO:0000256" key="8">
    <source>
        <dbReference type="HAMAP-Rule" id="MF_00277"/>
    </source>
</evidence>
<dbReference type="Pfam" id="PF01842">
    <property type="entry name" value="ACT"/>
    <property type="match status" value="1"/>
</dbReference>
<feature type="region of interest" description="Uridylyl-removing" evidence="8">
    <location>
        <begin position="332"/>
        <end position="690"/>
    </location>
</feature>
<comment type="catalytic activity">
    <reaction evidence="8">
        <text>[protein-PII]-L-tyrosine + UTP = [protein-PII]-uridylyl-L-tyrosine + diphosphate</text>
        <dbReference type="Rhea" id="RHEA:13673"/>
        <dbReference type="Rhea" id="RHEA-COMP:12147"/>
        <dbReference type="Rhea" id="RHEA-COMP:12148"/>
        <dbReference type="ChEBI" id="CHEBI:33019"/>
        <dbReference type="ChEBI" id="CHEBI:46398"/>
        <dbReference type="ChEBI" id="CHEBI:46858"/>
        <dbReference type="ChEBI" id="CHEBI:90602"/>
        <dbReference type="EC" id="2.7.7.59"/>
    </reaction>
</comment>
<sequence>MNNGNTGFWPDSEITMQNGREAIAKQFEDMKEAFFAGVTVNELVLNRSMFIDELMLRLYRQFNFNEYKTLSLVAVGGYGRSDLQPHSDIDILLISREPITEALNEQISKFTSLLWDLRLDIGQSVRTLEECFEEGAKDVTIATNYLESRFLAGSEETYDMFKSRVESDMFWPITDFYRAKMAEQNARHSSHKDTIYMLEPDLKNNPGGLRDIQNILWIAHKGFGITGLRELYTNGLLTRMEYLELKECQDFLWRMRFALHLSINKPDNRLTFDRQQKVATYLGYTGEGNTPVETLMKRFYQTLHRVVELNEISMQLMYEKIFPERVIEGKIFNQYFLFRDNLIDVIDPKIFVTRPQIILELFLILTEREELTGIHVNCIRYLRNARRSINYHLYERSECRDTFKRIISHPRALVVALPIMHKHHILSLYMPHWENIVGLMQFDMFHTYTVDEHTMRVLRNIYSFTHEKDSEFSLFRQIYSHISMPELLFIAALFHDIAKGQGGHHAELGAPEALYFCQLHGYNRYESKLVAWVVRNHLYMSMVAQRRDISSPEVVAEFARRVGDENLLNYLYCLTVADICGTNDTEWNSYKDTLLRTLYFEARNALRKGLENPPDLSLHVRENQKRAMEILTAMGNNPLDIFKIWTNLRPEYFIRYLPEQIAWHTQNIINHSGEDRPLVLFGQNKATNGTELFVYAKNSNGLFARVTGVLAEKNLNVLASIISNTSNNYALDTFTFVDNNDSQIDFDRIPAIRKAISTALAASEFKPSRIKPMSQKLKQFKHPTIVTFLDDSNKSVTSFEISTLDIPGLLAKIAGVFSDNELVIHAAKITTTGERADDFFTVTDKNGNAISQQGKESLREQLVSKLDAVNSED</sequence>
<reference evidence="11 12" key="1">
    <citation type="submission" date="2016-10" db="EMBL/GenBank/DDBJ databases">
        <authorList>
            <person name="Varghese N."/>
            <person name="Submissions S."/>
        </authorList>
    </citation>
    <scope>NUCLEOTIDE SEQUENCE [LARGE SCALE GENOMIC DNA]</scope>
    <source>
        <strain evidence="11 12">DSM 1361</strain>
    </source>
</reference>
<dbReference type="PROSITE" id="PS51671">
    <property type="entry name" value="ACT"/>
    <property type="match status" value="2"/>
</dbReference>
<dbReference type="SUPFAM" id="SSF55021">
    <property type="entry name" value="ACT-like"/>
    <property type="match status" value="2"/>
</dbReference>
<keyword evidence="4 8" id="KW-0378">Hydrolase</keyword>
<dbReference type="EC" id="3.1.4.-" evidence="8"/>
<dbReference type="PANTHER" id="PTHR47320:SF1">
    <property type="entry name" value="BIFUNCTIONAL URIDYLYLTRANSFERASE_URIDYLYL-REMOVING ENZYME"/>
    <property type="match status" value="1"/>
</dbReference>
<feature type="region of interest" description="Uridylyltransferase" evidence="8">
    <location>
        <begin position="1"/>
        <end position="331"/>
    </location>
</feature>
<dbReference type="InterPro" id="IPR003607">
    <property type="entry name" value="HD/PDEase_dom"/>
</dbReference>
<comment type="cofactor">
    <cofactor evidence="8">
        <name>Mg(2+)</name>
        <dbReference type="ChEBI" id="CHEBI:18420"/>
    </cofactor>
</comment>
<evidence type="ECO:0000256" key="7">
    <source>
        <dbReference type="ARBA" id="ARBA00047968"/>
    </source>
</evidence>
<feature type="domain" description="HD" evidence="10">
    <location>
        <begin position="450"/>
        <end position="571"/>
    </location>
</feature>
<dbReference type="OrthoDB" id="9758038at2"/>
<evidence type="ECO:0000256" key="3">
    <source>
        <dbReference type="ARBA" id="ARBA00022737"/>
    </source>
</evidence>
<dbReference type="InterPro" id="IPR010043">
    <property type="entry name" value="UTase/UR"/>
</dbReference>
<dbReference type="InterPro" id="IPR045865">
    <property type="entry name" value="ACT-like_dom_sf"/>
</dbReference>
<dbReference type="SUPFAM" id="SSF81301">
    <property type="entry name" value="Nucleotidyltransferase"/>
    <property type="match status" value="1"/>
</dbReference>
<dbReference type="SUPFAM" id="SSF81593">
    <property type="entry name" value="Nucleotidyltransferase substrate binding subunit/domain"/>
    <property type="match status" value="1"/>
</dbReference>
<dbReference type="CDD" id="cd04899">
    <property type="entry name" value="ACT_ACR-UUR-like_2"/>
    <property type="match status" value="1"/>
</dbReference>
<keyword evidence="6 8" id="KW-0511">Multifunctional enzyme</keyword>
<dbReference type="HAMAP" id="MF_00277">
    <property type="entry name" value="PII_uridylyl_transf"/>
    <property type="match status" value="1"/>
</dbReference>
<comment type="catalytic activity">
    <reaction evidence="8">
        <text>[protein-PII]-uridylyl-L-tyrosine + H2O = [protein-PII]-L-tyrosine + UMP + H(+)</text>
        <dbReference type="Rhea" id="RHEA:48600"/>
        <dbReference type="Rhea" id="RHEA-COMP:12147"/>
        <dbReference type="Rhea" id="RHEA-COMP:12148"/>
        <dbReference type="ChEBI" id="CHEBI:15377"/>
        <dbReference type="ChEBI" id="CHEBI:15378"/>
        <dbReference type="ChEBI" id="CHEBI:46858"/>
        <dbReference type="ChEBI" id="CHEBI:57865"/>
        <dbReference type="ChEBI" id="CHEBI:90602"/>
    </reaction>
</comment>
<evidence type="ECO:0000256" key="1">
    <source>
        <dbReference type="ARBA" id="ARBA00022679"/>
    </source>
</evidence>
<dbReference type="GO" id="GO:0008893">
    <property type="term" value="F:guanosine-3',5'-bis(diphosphate) 3'-diphosphatase activity"/>
    <property type="evidence" value="ECO:0007669"/>
    <property type="project" value="UniProtKB-EC"/>
</dbReference>
<comment type="catalytic activity">
    <reaction evidence="7">
        <text>guanosine 3',5'-bis(diphosphate) + H2O = GDP + diphosphate + H(+)</text>
        <dbReference type="Rhea" id="RHEA:14253"/>
        <dbReference type="ChEBI" id="CHEBI:15377"/>
        <dbReference type="ChEBI" id="CHEBI:15378"/>
        <dbReference type="ChEBI" id="CHEBI:33019"/>
        <dbReference type="ChEBI" id="CHEBI:58189"/>
        <dbReference type="ChEBI" id="CHEBI:77828"/>
        <dbReference type="EC" id="3.1.7.2"/>
    </reaction>
</comment>
<evidence type="ECO:0000313" key="12">
    <source>
        <dbReference type="Proteomes" id="UP000243745"/>
    </source>
</evidence>
<dbReference type="EC" id="2.7.7.59" evidence="8"/>
<evidence type="ECO:0000256" key="4">
    <source>
        <dbReference type="ARBA" id="ARBA00022801"/>
    </source>
</evidence>
<dbReference type="InterPro" id="IPR006674">
    <property type="entry name" value="HD_domain"/>
</dbReference>
<accession>A0A662ZHA7</accession>
<feature type="domain" description="ACT" evidence="9">
    <location>
        <begin position="691"/>
        <end position="772"/>
    </location>
</feature>
<dbReference type="PIRSF" id="PIRSF006288">
    <property type="entry name" value="PII_uridyltransf"/>
    <property type="match status" value="1"/>
</dbReference>
<dbReference type="CDD" id="cd00077">
    <property type="entry name" value="HDc"/>
    <property type="match status" value="1"/>
</dbReference>
<comment type="similarity">
    <text evidence="8">Belongs to the GlnD family.</text>
</comment>
<feature type="domain" description="ACT" evidence="9">
    <location>
        <begin position="798"/>
        <end position="873"/>
    </location>
</feature>
<dbReference type="Pfam" id="PF01909">
    <property type="entry name" value="NTP_transf_2"/>
    <property type="match status" value="1"/>
</dbReference>
<evidence type="ECO:0000259" key="10">
    <source>
        <dbReference type="PROSITE" id="PS51831"/>
    </source>
</evidence>
<keyword evidence="2 8" id="KW-0548">Nucleotidyltransferase</keyword>
<name>A0A662ZHA7_9GAMM</name>
<dbReference type="InterPro" id="IPR002912">
    <property type="entry name" value="ACT_dom"/>
</dbReference>
<gene>
    <name evidence="8" type="primary">glnD</name>
    <name evidence="11" type="ORF">SAMN02910344_00708</name>
</gene>
<proteinExistence type="inferred from homology"/>